<accession>A0A7V8FKG8</accession>
<dbReference type="AlphaFoldDB" id="A0A7V8FKG8"/>
<keyword evidence="2 9" id="KW-0121">Carboxypeptidase</keyword>
<proteinExistence type="inferred from homology"/>
<evidence type="ECO:0000313" key="9">
    <source>
        <dbReference type="EMBL" id="KAF1017968.1"/>
    </source>
</evidence>
<evidence type="ECO:0000256" key="4">
    <source>
        <dbReference type="ARBA" id="ARBA00022801"/>
    </source>
</evidence>
<dbReference type="InterPro" id="IPR027461">
    <property type="entry name" value="Carboxypeptidase_A_C_sf"/>
</dbReference>
<evidence type="ECO:0000259" key="8">
    <source>
        <dbReference type="Pfam" id="PF17676"/>
    </source>
</evidence>
<dbReference type="Gene3D" id="3.50.30.60">
    <property type="entry name" value="LD-carboxypeptidase A C-terminal domain-like"/>
    <property type="match status" value="1"/>
</dbReference>
<evidence type="ECO:0000256" key="5">
    <source>
        <dbReference type="ARBA" id="ARBA00022825"/>
    </source>
</evidence>
<evidence type="ECO:0000256" key="3">
    <source>
        <dbReference type="ARBA" id="ARBA00022670"/>
    </source>
</evidence>
<feature type="active site" description="Charge relay system" evidence="6">
    <location>
        <position position="233"/>
    </location>
</feature>
<dbReference type="EMBL" id="WNDQ01000100">
    <property type="protein sequence ID" value="KAF1017968.1"/>
    <property type="molecule type" value="Genomic_DNA"/>
</dbReference>
<dbReference type="Proteomes" id="UP000461670">
    <property type="component" value="Unassembled WGS sequence"/>
</dbReference>
<dbReference type="InterPro" id="IPR003507">
    <property type="entry name" value="S66_fam"/>
</dbReference>
<feature type="active site" description="Nucleophile" evidence="6">
    <location>
        <position position="124"/>
    </location>
</feature>
<reference evidence="10" key="1">
    <citation type="journal article" date="2020" name="MBio">
        <title>Horizontal gene transfer to a defensive symbiont with a reduced genome amongst a multipartite beetle microbiome.</title>
        <authorList>
            <person name="Waterworth S.C."/>
            <person name="Florez L.V."/>
            <person name="Rees E.R."/>
            <person name="Hertweck C."/>
            <person name="Kaltenpoth M."/>
            <person name="Kwan J.C."/>
        </authorList>
    </citation>
    <scope>NUCLEOTIDE SEQUENCE [LARGE SCALE GENOMIC DNA]</scope>
</reference>
<dbReference type="Pfam" id="PF02016">
    <property type="entry name" value="Peptidase_S66"/>
    <property type="match status" value="1"/>
</dbReference>
<keyword evidence="4" id="KW-0378">Hydrolase</keyword>
<dbReference type="InterPro" id="IPR040449">
    <property type="entry name" value="Peptidase_S66_N"/>
</dbReference>
<dbReference type="InterPro" id="IPR040921">
    <property type="entry name" value="Peptidase_S66C"/>
</dbReference>
<feature type="domain" description="LD-carboxypeptidase N-terminal" evidence="7">
    <location>
        <begin position="25"/>
        <end position="143"/>
    </location>
</feature>
<evidence type="ECO:0000256" key="6">
    <source>
        <dbReference type="PIRSR" id="PIRSR028757-1"/>
    </source>
</evidence>
<dbReference type="PIRSF" id="PIRSF028757">
    <property type="entry name" value="LD-carboxypeptidase"/>
    <property type="match status" value="1"/>
</dbReference>
<dbReference type="InterPro" id="IPR029062">
    <property type="entry name" value="Class_I_gatase-like"/>
</dbReference>
<dbReference type="InterPro" id="IPR027478">
    <property type="entry name" value="LdcA_N"/>
</dbReference>
<organism evidence="9 10">
    <name type="scientific">Paracidovorax wautersii</name>
    <dbReference type="NCBI Taxonomy" id="1177982"/>
    <lineage>
        <taxon>Bacteria</taxon>
        <taxon>Pseudomonadati</taxon>
        <taxon>Pseudomonadota</taxon>
        <taxon>Betaproteobacteria</taxon>
        <taxon>Burkholderiales</taxon>
        <taxon>Comamonadaceae</taxon>
        <taxon>Paracidovorax</taxon>
    </lineage>
</organism>
<feature type="active site" description="Charge relay system" evidence="6">
    <location>
        <position position="304"/>
    </location>
</feature>
<dbReference type="Pfam" id="PF17676">
    <property type="entry name" value="Peptidase_S66C"/>
    <property type="match status" value="1"/>
</dbReference>
<keyword evidence="5" id="KW-0720">Serine protease</keyword>
<evidence type="ECO:0000256" key="2">
    <source>
        <dbReference type="ARBA" id="ARBA00022645"/>
    </source>
</evidence>
<sequence>MTSAPRYHCIHCAQLAGVERGPARIYVYSPSGAMRDKAAFKRGRQHLKAMGFEVDVDANALRSTQRFAGDDAARVDAIHRAAASGANAALISRGGYGLTRILPLLDYDRLDEAVRLGTQFIGHSDFTALQLAMLAQRGTLSWAGPALGADFGAEEGADDIMQACFEDVLAQQSEGTGWRLPAADLKYLDQLAPHVAEKPVQNATLWGGNLAVVCALAGTPYFPAIEGGVLFLEDVGEHPYKIERMFTQLLLSGILQKQSAILLGAFTDYKITPHDRGYKLQTVIDWLRQQLPGTPVLTGLPFGHVRTKVMLPVGAPVTLEVAGRDAMLFWGHLGHTH</sequence>
<dbReference type="CDD" id="cd07025">
    <property type="entry name" value="Peptidase_S66"/>
    <property type="match status" value="1"/>
</dbReference>
<evidence type="ECO:0000259" key="7">
    <source>
        <dbReference type="Pfam" id="PF02016"/>
    </source>
</evidence>
<protein>
    <submittedName>
        <fullName evidence="9">Murein tetrapeptide carboxypeptidase</fullName>
    </submittedName>
</protein>
<dbReference type="PANTHER" id="PTHR30237:SF2">
    <property type="entry name" value="MUREIN TETRAPEPTIDE CARBOXYPEPTIDASE"/>
    <property type="match status" value="1"/>
</dbReference>
<dbReference type="GO" id="GO:0004180">
    <property type="term" value="F:carboxypeptidase activity"/>
    <property type="evidence" value="ECO:0007669"/>
    <property type="project" value="UniProtKB-KW"/>
</dbReference>
<dbReference type="PANTHER" id="PTHR30237">
    <property type="entry name" value="MURAMOYLTETRAPEPTIDE CARBOXYPEPTIDASE"/>
    <property type="match status" value="1"/>
</dbReference>
<keyword evidence="3" id="KW-0645">Protease</keyword>
<dbReference type="SUPFAM" id="SSF52317">
    <property type="entry name" value="Class I glutamine amidotransferase-like"/>
    <property type="match status" value="1"/>
</dbReference>
<comment type="similarity">
    <text evidence="1">Belongs to the peptidase S66 family.</text>
</comment>
<dbReference type="GO" id="GO:0008236">
    <property type="term" value="F:serine-type peptidase activity"/>
    <property type="evidence" value="ECO:0007669"/>
    <property type="project" value="UniProtKB-KW"/>
</dbReference>
<gene>
    <name evidence="9" type="primary">ldcA</name>
    <name evidence="9" type="ORF">GAK30_03815</name>
</gene>
<evidence type="ECO:0000313" key="10">
    <source>
        <dbReference type="Proteomes" id="UP000461670"/>
    </source>
</evidence>
<comment type="caution">
    <text evidence="9">The sequence shown here is derived from an EMBL/GenBank/DDBJ whole genome shotgun (WGS) entry which is preliminary data.</text>
</comment>
<feature type="domain" description="LD-carboxypeptidase C-terminal" evidence="8">
    <location>
        <begin position="204"/>
        <end position="319"/>
    </location>
</feature>
<dbReference type="GO" id="GO:0006508">
    <property type="term" value="P:proteolysis"/>
    <property type="evidence" value="ECO:0007669"/>
    <property type="project" value="UniProtKB-KW"/>
</dbReference>
<name>A0A7V8FKG8_9BURK</name>
<dbReference type="Gene3D" id="3.40.50.10740">
    <property type="entry name" value="Class I glutamine amidotransferase-like"/>
    <property type="match status" value="1"/>
</dbReference>
<dbReference type="SUPFAM" id="SSF141986">
    <property type="entry name" value="LD-carboxypeptidase A C-terminal domain-like"/>
    <property type="match status" value="1"/>
</dbReference>
<evidence type="ECO:0000256" key="1">
    <source>
        <dbReference type="ARBA" id="ARBA00010233"/>
    </source>
</evidence>